<comment type="caution">
    <text evidence="3">The sequence shown here is derived from an EMBL/GenBank/DDBJ whole genome shotgun (WGS) entry which is preliminary data.</text>
</comment>
<organism evidence="3 4">
    <name type="scientific">Cryobacterium cryoconiti</name>
    <dbReference type="NCBI Taxonomy" id="1259239"/>
    <lineage>
        <taxon>Bacteria</taxon>
        <taxon>Bacillati</taxon>
        <taxon>Actinomycetota</taxon>
        <taxon>Actinomycetes</taxon>
        <taxon>Micrococcales</taxon>
        <taxon>Microbacteriaceae</taxon>
        <taxon>Cryobacterium</taxon>
    </lineage>
</organism>
<dbReference type="OrthoDB" id="6396444at2"/>
<name>A0A4Y8JY72_9MICO</name>
<evidence type="ECO:0000313" key="3">
    <source>
        <dbReference type="EMBL" id="TFD33900.1"/>
    </source>
</evidence>
<dbReference type="InterPro" id="IPR018163">
    <property type="entry name" value="Thr/Ala-tRNA-synth_IIc_edit"/>
</dbReference>
<gene>
    <name evidence="3" type="ORF">E3T49_00825</name>
</gene>
<dbReference type="GO" id="GO:0046872">
    <property type="term" value="F:metal ion binding"/>
    <property type="evidence" value="ECO:0007669"/>
    <property type="project" value="UniProtKB-KW"/>
</dbReference>
<evidence type="ECO:0000313" key="4">
    <source>
        <dbReference type="Proteomes" id="UP000297472"/>
    </source>
</evidence>
<accession>A0A4Y8JY72</accession>
<keyword evidence="4" id="KW-1185">Reference proteome</keyword>
<reference evidence="3 4" key="1">
    <citation type="submission" date="2019-03" db="EMBL/GenBank/DDBJ databases">
        <title>Genomics of glacier-inhabiting Cryobacterium strains.</title>
        <authorList>
            <person name="Liu Q."/>
            <person name="Xin Y.-H."/>
        </authorList>
    </citation>
    <scope>NUCLEOTIDE SEQUENCE [LARGE SCALE GENOMIC DNA]</scope>
    <source>
        <strain evidence="3 4">TMT1-51</strain>
    </source>
</reference>
<evidence type="ECO:0000256" key="1">
    <source>
        <dbReference type="ARBA" id="ARBA00022723"/>
    </source>
</evidence>
<dbReference type="PANTHER" id="PTHR43462">
    <property type="entry name" value="ALANYL-TRNA EDITING PROTEIN"/>
    <property type="match status" value="1"/>
</dbReference>
<evidence type="ECO:0000256" key="2">
    <source>
        <dbReference type="ARBA" id="ARBA00022833"/>
    </source>
</evidence>
<dbReference type="PANTHER" id="PTHR43462:SF1">
    <property type="entry name" value="ALANYL-TRNA EDITING PROTEIN AARSD1"/>
    <property type="match status" value="1"/>
</dbReference>
<sequence>MTLPSVDTQVDYPAGLTRTTATVLHVEPQADGRVAVLLDATPVHPVDAGWPDQGPDRAVLRVAGAELTVLDCIVGATDGSALHRGRDIPVPKGTPGWAFVVVHLVEGAALVDGAALAEGQTVEVVVDADYRHRMSAGHTACHLAALALNRALADRWKKEVRADSLGHPDFDGTAIDVSLIRENGSVDTYRLGKSLRRKGFAAEGVAEHLAGIESAVNAALAEWVATGASVRIDRDGPLLTDRRYWVCELPAHSVRIPCGGTHVSSLDELGAVRVALSTSEVDGTTVLTMETVVG</sequence>
<dbReference type="Proteomes" id="UP000297472">
    <property type="component" value="Unassembled WGS sequence"/>
</dbReference>
<keyword evidence="2" id="KW-0862">Zinc</keyword>
<dbReference type="GO" id="GO:0000166">
    <property type="term" value="F:nucleotide binding"/>
    <property type="evidence" value="ECO:0007669"/>
    <property type="project" value="InterPro"/>
</dbReference>
<protein>
    <submittedName>
        <fullName evidence="3">Metal-dependent hydrolase</fullName>
    </submittedName>
</protein>
<dbReference type="EMBL" id="SOHA01000002">
    <property type="protein sequence ID" value="TFD33900.1"/>
    <property type="molecule type" value="Genomic_DNA"/>
</dbReference>
<dbReference type="Gene3D" id="3.30.980.10">
    <property type="entry name" value="Threonyl-trna Synthetase, Chain A, domain 2"/>
    <property type="match status" value="1"/>
</dbReference>
<dbReference type="SUPFAM" id="SSF55186">
    <property type="entry name" value="ThrRS/AlaRS common domain"/>
    <property type="match status" value="1"/>
</dbReference>
<dbReference type="InterPro" id="IPR051335">
    <property type="entry name" value="Alanyl-tRNA_Editing_Enzymes"/>
</dbReference>
<keyword evidence="3" id="KW-0378">Hydrolase</keyword>
<dbReference type="GO" id="GO:0002161">
    <property type="term" value="F:aminoacyl-tRNA deacylase activity"/>
    <property type="evidence" value="ECO:0007669"/>
    <property type="project" value="UniProtKB-ARBA"/>
</dbReference>
<dbReference type="AlphaFoldDB" id="A0A4Y8JY72"/>
<dbReference type="RefSeq" id="WP_134422575.1">
    <property type="nucleotide sequence ID" value="NZ_SOHA01000002.1"/>
</dbReference>
<keyword evidence="1" id="KW-0479">Metal-binding</keyword>
<proteinExistence type="predicted"/>